<dbReference type="GO" id="GO:0031201">
    <property type="term" value="C:SNARE complex"/>
    <property type="evidence" value="ECO:0007669"/>
    <property type="project" value="TreeGrafter"/>
</dbReference>
<dbReference type="GO" id="GO:0005789">
    <property type="term" value="C:endoplasmic reticulum membrane"/>
    <property type="evidence" value="ECO:0007669"/>
    <property type="project" value="UniProtKB-SubCell"/>
</dbReference>
<comment type="similarity">
    <text evidence="2">Belongs to the USE1 family.</text>
</comment>
<dbReference type="Pfam" id="PF09753">
    <property type="entry name" value="Use1"/>
    <property type="match status" value="1"/>
</dbReference>
<evidence type="ECO:0000313" key="13">
    <source>
        <dbReference type="EMBL" id="KAK2151028.1"/>
    </source>
</evidence>
<evidence type="ECO:0000256" key="1">
    <source>
        <dbReference type="ARBA" id="ARBA00004163"/>
    </source>
</evidence>
<comment type="subcellular location">
    <subcellularLocation>
        <location evidence="1">Endoplasmic reticulum membrane</location>
        <topology evidence="1">Single-pass type IV membrane protein</topology>
    </subcellularLocation>
</comment>
<evidence type="ECO:0000256" key="3">
    <source>
        <dbReference type="ARBA" id="ARBA00015843"/>
    </source>
</evidence>
<evidence type="ECO:0000256" key="11">
    <source>
        <dbReference type="ARBA" id="ARBA00032711"/>
    </source>
</evidence>
<evidence type="ECO:0000256" key="10">
    <source>
        <dbReference type="ARBA" id="ARBA00023136"/>
    </source>
</evidence>
<dbReference type="InterPro" id="IPR019150">
    <property type="entry name" value="Vesicle_transport_protein_Use1"/>
</dbReference>
<evidence type="ECO:0000256" key="4">
    <source>
        <dbReference type="ARBA" id="ARBA00022448"/>
    </source>
</evidence>
<keyword evidence="6" id="KW-0256">Endoplasmic reticulum</keyword>
<keyword evidence="10 12" id="KW-0472">Membrane</keyword>
<sequence>MSDKIRIIISCKPSKVVAMANRDECNFIRLLHRCEEMAASNEYDNWRLEKYVGTLQEYLQKLRITTTNKPTQEVLAEYTHKVDFLKGLLETEKLSSSTERIISADLLSPWSHSNSSDAPNKELHLRTKARYEQEAKDELLGIKKDGDGLRQRAVGDTPTTNMKTDDVDMVIKHQQELQERVAEEMLALARNMKEQATVAHSIVKEDNKKLGDSNVLADKNFGRLKGESERLEKHVEKSCNWWLWIMLAAVCMVFVWMIGFMRLFPKQ</sequence>
<dbReference type="GO" id="GO:0005484">
    <property type="term" value="F:SNAP receptor activity"/>
    <property type="evidence" value="ECO:0007669"/>
    <property type="project" value="TreeGrafter"/>
</dbReference>
<keyword evidence="8" id="KW-0653">Protein transport</keyword>
<feature type="transmembrane region" description="Helical" evidence="12">
    <location>
        <begin position="241"/>
        <end position="264"/>
    </location>
</feature>
<name>A0AAD9N0K4_9ANNE</name>
<dbReference type="Proteomes" id="UP001208570">
    <property type="component" value="Unassembled WGS sequence"/>
</dbReference>
<proteinExistence type="inferred from homology"/>
<evidence type="ECO:0000256" key="5">
    <source>
        <dbReference type="ARBA" id="ARBA00022692"/>
    </source>
</evidence>
<evidence type="ECO:0000256" key="9">
    <source>
        <dbReference type="ARBA" id="ARBA00022989"/>
    </source>
</evidence>
<evidence type="ECO:0000256" key="12">
    <source>
        <dbReference type="SAM" id="Phobius"/>
    </source>
</evidence>
<comment type="caution">
    <text evidence="13">The sequence shown here is derived from an EMBL/GenBank/DDBJ whole genome shotgun (WGS) entry which is preliminary data.</text>
</comment>
<evidence type="ECO:0000256" key="7">
    <source>
        <dbReference type="ARBA" id="ARBA00022892"/>
    </source>
</evidence>
<reference evidence="13" key="1">
    <citation type="journal article" date="2023" name="Mol. Biol. Evol.">
        <title>Third-Generation Sequencing Reveals the Adaptive Role of the Epigenome in Three Deep-Sea Polychaetes.</title>
        <authorList>
            <person name="Perez M."/>
            <person name="Aroh O."/>
            <person name="Sun Y."/>
            <person name="Lan Y."/>
            <person name="Juniper S.K."/>
            <person name="Young C.R."/>
            <person name="Angers B."/>
            <person name="Qian P.Y."/>
        </authorList>
    </citation>
    <scope>NUCLEOTIDE SEQUENCE</scope>
    <source>
        <strain evidence="13">P08H-3</strain>
    </source>
</reference>
<dbReference type="PANTHER" id="PTHR13050:SF7">
    <property type="entry name" value="VESICLE TRANSPORT PROTEIN USE1"/>
    <property type="match status" value="1"/>
</dbReference>
<dbReference type="GO" id="GO:0006890">
    <property type="term" value="P:retrograde vesicle-mediated transport, Golgi to endoplasmic reticulum"/>
    <property type="evidence" value="ECO:0007669"/>
    <property type="project" value="TreeGrafter"/>
</dbReference>
<gene>
    <name evidence="13" type="ORF">LSH36_378g00005</name>
</gene>
<protein>
    <recommendedName>
        <fullName evidence="3">Vesicle transport protein USE1</fullName>
    </recommendedName>
    <alternativeName>
        <fullName evidence="11">USE1-like protein</fullName>
    </alternativeName>
</protein>
<evidence type="ECO:0000256" key="2">
    <source>
        <dbReference type="ARBA" id="ARBA00007891"/>
    </source>
</evidence>
<evidence type="ECO:0000313" key="14">
    <source>
        <dbReference type="Proteomes" id="UP001208570"/>
    </source>
</evidence>
<dbReference type="AlphaFoldDB" id="A0AAD9N0K4"/>
<dbReference type="GO" id="GO:0015031">
    <property type="term" value="P:protein transport"/>
    <property type="evidence" value="ECO:0007669"/>
    <property type="project" value="UniProtKB-KW"/>
</dbReference>
<keyword evidence="9 12" id="KW-1133">Transmembrane helix</keyword>
<keyword evidence="4" id="KW-0813">Transport</keyword>
<evidence type="ECO:0000256" key="6">
    <source>
        <dbReference type="ARBA" id="ARBA00022824"/>
    </source>
</evidence>
<dbReference type="EMBL" id="JAODUP010000378">
    <property type="protein sequence ID" value="KAK2151028.1"/>
    <property type="molecule type" value="Genomic_DNA"/>
</dbReference>
<dbReference type="CDD" id="cd15860">
    <property type="entry name" value="SNARE_USE1"/>
    <property type="match status" value="1"/>
</dbReference>
<keyword evidence="7" id="KW-0931">ER-Golgi transport</keyword>
<dbReference type="PANTHER" id="PTHR13050">
    <property type="entry name" value="USE1-LIKE PROTEIN"/>
    <property type="match status" value="1"/>
</dbReference>
<accession>A0AAD9N0K4</accession>
<keyword evidence="5 12" id="KW-0812">Transmembrane</keyword>
<keyword evidence="14" id="KW-1185">Reference proteome</keyword>
<organism evidence="13 14">
    <name type="scientific">Paralvinella palmiformis</name>
    <dbReference type="NCBI Taxonomy" id="53620"/>
    <lineage>
        <taxon>Eukaryota</taxon>
        <taxon>Metazoa</taxon>
        <taxon>Spiralia</taxon>
        <taxon>Lophotrochozoa</taxon>
        <taxon>Annelida</taxon>
        <taxon>Polychaeta</taxon>
        <taxon>Sedentaria</taxon>
        <taxon>Canalipalpata</taxon>
        <taxon>Terebellida</taxon>
        <taxon>Terebelliformia</taxon>
        <taxon>Alvinellidae</taxon>
        <taxon>Paralvinella</taxon>
    </lineage>
</organism>
<evidence type="ECO:0000256" key="8">
    <source>
        <dbReference type="ARBA" id="ARBA00022927"/>
    </source>
</evidence>